<reference evidence="2" key="1">
    <citation type="submission" date="2022-11" db="EMBL/GenBank/DDBJ databases">
        <authorList>
            <person name="Petersen C."/>
        </authorList>
    </citation>
    <scope>NUCLEOTIDE SEQUENCE</scope>
    <source>
        <strain evidence="2">IBT 34128</strain>
    </source>
</reference>
<dbReference type="EMBL" id="JAPMSZ010000001">
    <property type="protein sequence ID" value="KAJ5115472.1"/>
    <property type="molecule type" value="Genomic_DNA"/>
</dbReference>
<evidence type="ECO:0000313" key="2">
    <source>
        <dbReference type="EMBL" id="KAJ5115472.1"/>
    </source>
</evidence>
<organism evidence="2 3">
    <name type="scientific">Penicillium alfredii</name>
    <dbReference type="NCBI Taxonomy" id="1506179"/>
    <lineage>
        <taxon>Eukaryota</taxon>
        <taxon>Fungi</taxon>
        <taxon>Dikarya</taxon>
        <taxon>Ascomycota</taxon>
        <taxon>Pezizomycotina</taxon>
        <taxon>Eurotiomycetes</taxon>
        <taxon>Eurotiomycetidae</taxon>
        <taxon>Eurotiales</taxon>
        <taxon>Aspergillaceae</taxon>
        <taxon>Penicillium</taxon>
    </lineage>
</organism>
<keyword evidence="1" id="KW-0472">Membrane</keyword>
<sequence>MPTKPKFHHQSPKKNYNVEILEKPLPKPPSTADILQHESYDRAPITRWLVVTGLLFSYVAGVLRVVFGSGAVLKPTKSAASRSYHNTWGKFFHNWPQLNLTPVTAEFLPLVGNTIITLLGGGGGGSMGMIHSTTLRWALGDELTFNSNLRLFTFAGQRHISLGKVSNLLHTIFILLYYAASSLVFAQLPSDTFLSKFP</sequence>
<proteinExistence type="predicted"/>
<keyword evidence="1" id="KW-0812">Transmembrane</keyword>
<accession>A0A9W9KRN5</accession>
<comment type="caution">
    <text evidence="2">The sequence shown here is derived from an EMBL/GenBank/DDBJ whole genome shotgun (WGS) entry which is preliminary data.</text>
</comment>
<name>A0A9W9KRN5_9EURO</name>
<gene>
    <name evidence="2" type="ORF">NUU61_001231</name>
</gene>
<protein>
    <submittedName>
        <fullName evidence="2">Uncharacterized protein</fullName>
    </submittedName>
</protein>
<reference evidence="2" key="2">
    <citation type="journal article" date="2023" name="IMA Fungus">
        <title>Comparative genomic study of the Penicillium genus elucidates a diverse pangenome and 15 lateral gene transfer events.</title>
        <authorList>
            <person name="Petersen C."/>
            <person name="Sorensen T."/>
            <person name="Nielsen M.R."/>
            <person name="Sondergaard T.E."/>
            <person name="Sorensen J.L."/>
            <person name="Fitzpatrick D.A."/>
            <person name="Frisvad J.C."/>
            <person name="Nielsen K.L."/>
        </authorList>
    </citation>
    <scope>NUCLEOTIDE SEQUENCE</scope>
    <source>
        <strain evidence="2">IBT 34128</strain>
    </source>
</reference>
<feature type="transmembrane region" description="Helical" evidence="1">
    <location>
        <begin position="45"/>
        <end position="67"/>
    </location>
</feature>
<dbReference type="RefSeq" id="XP_056516663.1">
    <property type="nucleotide sequence ID" value="XM_056651813.1"/>
</dbReference>
<keyword evidence="3" id="KW-1185">Reference proteome</keyword>
<keyword evidence="1" id="KW-1133">Transmembrane helix</keyword>
<feature type="transmembrane region" description="Helical" evidence="1">
    <location>
        <begin position="168"/>
        <end position="188"/>
    </location>
</feature>
<evidence type="ECO:0000256" key="1">
    <source>
        <dbReference type="SAM" id="Phobius"/>
    </source>
</evidence>
<dbReference type="AlphaFoldDB" id="A0A9W9KRN5"/>
<evidence type="ECO:0000313" key="3">
    <source>
        <dbReference type="Proteomes" id="UP001141434"/>
    </source>
</evidence>
<dbReference type="GeneID" id="81390981"/>
<dbReference type="Proteomes" id="UP001141434">
    <property type="component" value="Unassembled WGS sequence"/>
</dbReference>